<reference evidence="5" key="1">
    <citation type="journal article" date="2019" name="Int. J. Syst. Evol. Microbiol.">
        <title>The Global Catalogue of Microorganisms (GCM) 10K type strain sequencing project: providing services to taxonomists for standard genome sequencing and annotation.</title>
        <authorList>
            <consortium name="The Broad Institute Genomics Platform"/>
            <consortium name="The Broad Institute Genome Sequencing Center for Infectious Disease"/>
            <person name="Wu L."/>
            <person name="Ma J."/>
        </authorList>
    </citation>
    <scope>NUCLEOTIDE SEQUENCE [LARGE SCALE GENOMIC DNA]</scope>
    <source>
        <strain evidence="5">CCUG 52468</strain>
    </source>
</reference>
<comment type="caution">
    <text evidence="4">The sequence shown here is derived from an EMBL/GenBank/DDBJ whole genome shotgun (WGS) entry which is preliminary data.</text>
</comment>
<evidence type="ECO:0000259" key="3">
    <source>
        <dbReference type="PROSITE" id="PS51677"/>
    </source>
</evidence>
<dbReference type="PANTHER" id="PTHR10587:SF133">
    <property type="entry name" value="CHITIN DEACETYLASE 1-RELATED"/>
    <property type="match status" value="1"/>
</dbReference>
<dbReference type="EMBL" id="JBHTKY010000037">
    <property type="protein sequence ID" value="MFD1167338.1"/>
    <property type="molecule type" value="Genomic_DNA"/>
</dbReference>
<dbReference type="Pfam" id="PF01522">
    <property type="entry name" value="Polysacc_deac_1"/>
    <property type="match status" value="1"/>
</dbReference>
<evidence type="ECO:0000313" key="5">
    <source>
        <dbReference type="Proteomes" id="UP001597205"/>
    </source>
</evidence>
<dbReference type="SUPFAM" id="SSF88713">
    <property type="entry name" value="Glycoside hydrolase/deacetylase"/>
    <property type="match status" value="1"/>
</dbReference>
<keyword evidence="2 4" id="KW-0378">Hydrolase</keyword>
<accession>A0ABW3RRH1</accession>
<organism evidence="4 5">
    <name type="scientific">Sphingobacterium daejeonense</name>
    <dbReference type="NCBI Taxonomy" id="371142"/>
    <lineage>
        <taxon>Bacteria</taxon>
        <taxon>Pseudomonadati</taxon>
        <taxon>Bacteroidota</taxon>
        <taxon>Sphingobacteriia</taxon>
        <taxon>Sphingobacteriales</taxon>
        <taxon>Sphingobacteriaceae</taxon>
        <taxon>Sphingobacterium</taxon>
    </lineage>
</organism>
<dbReference type="InterPro" id="IPR002509">
    <property type="entry name" value="NODB_dom"/>
</dbReference>
<dbReference type="Gene3D" id="3.20.20.370">
    <property type="entry name" value="Glycoside hydrolase/deacetylase"/>
    <property type="match status" value="1"/>
</dbReference>
<keyword evidence="1" id="KW-0479">Metal-binding</keyword>
<gene>
    <name evidence="4" type="ORF">ACFQ2C_17200</name>
</gene>
<evidence type="ECO:0000256" key="2">
    <source>
        <dbReference type="ARBA" id="ARBA00022801"/>
    </source>
</evidence>
<evidence type="ECO:0000256" key="1">
    <source>
        <dbReference type="ARBA" id="ARBA00022723"/>
    </source>
</evidence>
<proteinExistence type="predicted"/>
<dbReference type="InterPro" id="IPR050248">
    <property type="entry name" value="Polysacc_deacetylase_ArnD"/>
</dbReference>
<dbReference type="PROSITE" id="PS51677">
    <property type="entry name" value="NODB"/>
    <property type="match status" value="1"/>
</dbReference>
<dbReference type="InterPro" id="IPR011330">
    <property type="entry name" value="Glyco_hydro/deAcase_b/a-brl"/>
</dbReference>
<sequence>MHFVRPIFILKYIYPEAIWREDKNKNNIYLTFDDGPIPEITPWILDCLKEKNVKATFFCVGENIKKHPEIFNRLLDEGHVVGNHTYNHLRGWNTENKDYFDNINQCQDLTRTNLFRPPYGRARKSQMKELGKDFKIVMWDVLTGDYDQEITPQQCYKNCIDKTRNGSIIVFHDNIKAINNVKYALPKSIDYLIEQGYQFKTLVP</sequence>
<feature type="domain" description="NodB homology" evidence="3">
    <location>
        <begin position="26"/>
        <end position="200"/>
    </location>
</feature>
<dbReference type="RefSeq" id="WP_380898619.1">
    <property type="nucleotide sequence ID" value="NZ_JBHTKY010000037.1"/>
</dbReference>
<protein>
    <submittedName>
        <fullName evidence="4">Polysaccharide deacetylase family protein</fullName>
        <ecNumber evidence="4">3.-.-.-</ecNumber>
    </submittedName>
</protein>
<dbReference type="GO" id="GO:0016787">
    <property type="term" value="F:hydrolase activity"/>
    <property type="evidence" value="ECO:0007669"/>
    <property type="project" value="UniProtKB-KW"/>
</dbReference>
<name>A0ABW3RRH1_9SPHI</name>
<keyword evidence="5" id="KW-1185">Reference proteome</keyword>
<dbReference type="Proteomes" id="UP001597205">
    <property type="component" value="Unassembled WGS sequence"/>
</dbReference>
<dbReference type="CDD" id="cd10917">
    <property type="entry name" value="CE4_NodB_like_6s_7s"/>
    <property type="match status" value="1"/>
</dbReference>
<dbReference type="EC" id="3.-.-.-" evidence="4"/>
<evidence type="ECO:0000313" key="4">
    <source>
        <dbReference type="EMBL" id="MFD1167338.1"/>
    </source>
</evidence>
<dbReference type="PANTHER" id="PTHR10587">
    <property type="entry name" value="GLYCOSYL TRANSFERASE-RELATED"/>
    <property type="match status" value="1"/>
</dbReference>